<gene>
    <name evidence="1" type="ORF">A3L02_02775</name>
</gene>
<keyword evidence="2" id="KW-1185">Reference proteome</keyword>
<accession>A0A218P0W4</accession>
<evidence type="ECO:0000313" key="2">
    <source>
        <dbReference type="Proteomes" id="UP000197156"/>
    </source>
</evidence>
<dbReference type="EMBL" id="CP014854">
    <property type="protein sequence ID" value="ASI98566.1"/>
    <property type="molecule type" value="Genomic_DNA"/>
</dbReference>
<organism evidence="1 2">
    <name type="scientific">Thermococcus celer Vu 13 = JCM 8558</name>
    <dbReference type="NCBI Taxonomy" id="1293037"/>
    <lineage>
        <taxon>Archaea</taxon>
        <taxon>Methanobacteriati</taxon>
        <taxon>Methanobacteriota</taxon>
        <taxon>Thermococci</taxon>
        <taxon>Thermococcales</taxon>
        <taxon>Thermococcaceae</taxon>
        <taxon>Thermococcus</taxon>
    </lineage>
</organism>
<reference evidence="1 2" key="1">
    <citation type="submission" date="2016-03" db="EMBL/GenBank/DDBJ databases">
        <title>Complete genome sequence of Thermococcus celer.</title>
        <authorList>
            <person name="Oger P.M."/>
        </authorList>
    </citation>
    <scope>NUCLEOTIDE SEQUENCE [LARGE SCALE GENOMIC DNA]</scope>
    <source>
        <strain evidence="1 2">Vu 13</strain>
    </source>
</reference>
<dbReference type="KEGG" id="tce:A3L02_02775"/>
<evidence type="ECO:0000313" key="1">
    <source>
        <dbReference type="EMBL" id="ASI98566.1"/>
    </source>
</evidence>
<name>A0A218P0W4_THECE</name>
<dbReference type="OrthoDB" id="41780at2157"/>
<dbReference type="InterPro" id="IPR027396">
    <property type="entry name" value="DsrEFH-like"/>
</dbReference>
<evidence type="ECO:0008006" key="3">
    <source>
        <dbReference type="Google" id="ProtNLM"/>
    </source>
</evidence>
<dbReference type="Gene3D" id="3.40.1260.10">
    <property type="entry name" value="DsrEFH-like"/>
    <property type="match status" value="1"/>
</dbReference>
<sequence>MVKALVIISSDDDKALVGFMWATNALKHGWVEDVEVILFGPIERAVAEGDGRFLPWVEKLKESGKLPIACRRLAEMEGFEVSLKKYTRVEYVGKIIADYLEKGYVPMTF</sequence>
<proteinExistence type="predicted"/>
<dbReference type="AlphaFoldDB" id="A0A218P0W4"/>
<protein>
    <recommendedName>
        <fullName evidence="3">DsrE family protein</fullName>
    </recommendedName>
</protein>
<dbReference type="Proteomes" id="UP000197156">
    <property type="component" value="Chromosome"/>
</dbReference>